<reference evidence="9 10" key="1">
    <citation type="submission" date="2015-10" db="EMBL/GenBank/DDBJ databases">
        <title>Conservation of the essential genome among Caulobacter and Brevundimonas species.</title>
        <authorList>
            <person name="Scott D."/>
            <person name="Ely B."/>
        </authorList>
    </citation>
    <scope>NUCLEOTIDE SEQUENCE [LARGE SCALE GENOMIC DNA]</scope>
    <source>
        <strain evidence="9 10">CB4</strain>
    </source>
</reference>
<dbReference type="FunFam" id="3.90.550.10:FF:000170">
    <property type="entry name" value="Dolichol-phosphate mannosyltransferase"/>
    <property type="match status" value="1"/>
</dbReference>
<dbReference type="InterPro" id="IPR050256">
    <property type="entry name" value="Glycosyltransferase_2"/>
</dbReference>
<keyword evidence="4" id="KW-0812">Transmembrane</keyword>
<keyword evidence="1" id="KW-1003">Cell membrane</keyword>
<protein>
    <submittedName>
        <fullName evidence="9">Dolichol-phosphate mannosyltransferase</fullName>
    </submittedName>
</protein>
<dbReference type="RefSeq" id="WP_062143704.1">
    <property type="nucleotide sequence ID" value="NZ_CP013002.1"/>
</dbReference>
<evidence type="ECO:0000313" key="10">
    <source>
        <dbReference type="Proteomes" id="UP000056905"/>
    </source>
</evidence>
<dbReference type="PANTHER" id="PTHR48090:SF3">
    <property type="entry name" value="UNDECAPRENYL-PHOSPHATE 4-DEOXY-4-FORMAMIDO-L-ARABINOSE TRANSFERASE"/>
    <property type="match status" value="1"/>
</dbReference>
<dbReference type="Gene3D" id="3.90.550.10">
    <property type="entry name" value="Spore Coat Polysaccharide Biosynthesis Protein SpsA, Chain A"/>
    <property type="match status" value="1"/>
</dbReference>
<keyword evidence="10" id="KW-1185">Reference proteome</keyword>
<dbReference type="GO" id="GO:0005886">
    <property type="term" value="C:plasma membrane"/>
    <property type="evidence" value="ECO:0007669"/>
    <property type="project" value="TreeGrafter"/>
</dbReference>
<evidence type="ECO:0000256" key="6">
    <source>
        <dbReference type="ARBA" id="ARBA00022989"/>
    </source>
</evidence>
<dbReference type="PANTHER" id="PTHR48090">
    <property type="entry name" value="UNDECAPRENYL-PHOSPHATE 4-DEOXY-4-FORMAMIDO-L-ARABINOSE TRANSFERASE-RELATED"/>
    <property type="match status" value="1"/>
</dbReference>
<dbReference type="InterPro" id="IPR029044">
    <property type="entry name" value="Nucleotide-diphossugar_trans"/>
</dbReference>
<organism evidence="9 10">
    <name type="scientific">Caulobacter henricii</name>
    <dbReference type="NCBI Taxonomy" id="69395"/>
    <lineage>
        <taxon>Bacteria</taxon>
        <taxon>Pseudomonadati</taxon>
        <taxon>Pseudomonadota</taxon>
        <taxon>Alphaproteobacteria</taxon>
        <taxon>Caulobacterales</taxon>
        <taxon>Caulobacteraceae</taxon>
        <taxon>Caulobacter</taxon>
    </lineage>
</organism>
<feature type="domain" description="Glycosyltransferase 2-like" evidence="8">
    <location>
        <begin position="12"/>
        <end position="172"/>
    </location>
</feature>
<evidence type="ECO:0000256" key="3">
    <source>
        <dbReference type="ARBA" id="ARBA00022679"/>
    </source>
</evidence>
<dbReference type="Proteomes" id="UP000056905">
    <property type="component" value="Chromosome"/>
</dbReference>
<keyword evidence="6" id="KW-1133">Transmembrane helix</keyword>
<keyword evidence="2 9" id="KW-0328">Glycosyltransferase</keyword>
<evidence type="ECO:0000256" key="2">
    <source>
        <dbReference type="ARBA" id="ARBA00022676"/>
    </source>
</evidence>
<evidence type="ECO:0000259" key="8">
    <source>
        <dbReference type="Pfam" id="PF00535"/>
    </source>
</evidence>
<dbReference type="Pfam" id="PF00535">
    <property type="entry name" value="Glycos_transf_2"/>
    <property type="match status" value="1"/>
</dbReference>
<evidence type="ECO:0000313" key="9">
    <source>
        <dbReference type="EMBL" id="ALL12293.1"/>
    </source>
</evidence>
<gene>
    <name evidence="9" type="ORF">AQ619_02340</name>
</gene>
<dbReference type="AlphaFoldDB" id="A0A0P0NX58"/>
<evidence type="ECO:0000256" key="7">
    <source>
        <dbReference type="ARBA" id="ARBA00023136"/>
    </source>
</evidence>
<evidence type="ECO:0000256" key="5">
    <source>
        <dbReference type="ARBA" id="ARBA00022985"/>
    </source>
</evidence>
<dbReference type="CDD" id="cd04179">
    <property type="entry name" value="DPM_DPG-synthase_like"/>
    <property type="match status" value="1"/>
</dbReference>
<name>A0A0P0NX58_9CAUL</name>
<keyword evidence="7" id="KW-0472">Membrane</keyword>
<evidence type="ECO:0000256" key="4">
    <source>
        <dbReference type="ARBA" id="ARBA00022692"/>
    </source>
</evidence>
<dbReference type="InterPro" id="IPR001173">
    <property type="entry name" value="Glyco_trans_2-like"/>
</dbReference>
<dbReference type="OrthoDB" id="9807795at2"/>
<keyword evidence="5" id="KW-0448">Lipopolysaccharide biosynthesis</keyword>
<accession>A0A0P0NX58</accession>
<dbReference type="GO" id="GO:0099621">
    <property type="term" value="F:undecaprenyl-phosphate 4-deoxy-4-formamido-L-arabinose transferase activity"/>
    <property type="evidence" value="ECO:0007669"/>
    <property type="project" value="TreeGrafter"/>
</dbReference>
<dbReference type="EMBL" id="CP013002">
    <property type="protein sequence ID" value="ALL12293.1"/>
    <property type="molecule type" value="Genomic_DNA"/>
</dbReference>
<sequence length="245" mass="26706">MTAPATKVPDYSIVVPVFDEGGAAPALAREIAAAFAGESHEILFVDDASRDNTRDLLVALKAEIPQLRVLGHRKNSGQSRAVRSGILAARGPIIITLDGDGQNDPADAPRLARALAAGPATLALVGGERVKRQDSSAKRFASRFGNGVRKRLLKDTANDTGCGLKAFRREAFLRLPYFDHIHRYIPALMLREGYEVAFEPVNHRHRESGVSKYTNFGRLKASVSDLLGVMWLQTRARNPQGVDEV</sequence>
<evidence type="ECO:0000256" key="1">
    <source>
        <dbReference type="ARBA" id="ARBA00022475"/>
    </source>
</evidence>
<dbReference type="SUPFAM" id="SSF53448">
    <property type="entry name" value="Nucleotide-diphospho-sugar transferases"/>
    <property type="match status" value="1"/>
</dbReference>
<dbReference type="KEGG" id="chq:AQ619_02340"/>
<proteinExistence type="predicted"/>
<dbReference type="eggNOG" id="COG1215">
    <property type="taxonomic scope" value="Bacteria"/>
</dbReference>
<dbReference type="GO" id="GO:0009103">
    <property type="term" value="P:lipopolysaccharide biosynthetic process"/>
    <property type="evidence" value="ECO:0007669"/>
    <property type="project" value="UniProtKB-KW"/>
</dbReference>
<keyword evidence="3 9" id="KW-0808">Transferase</keyword>
<dbReference type="STRING" id="69395.AQ619_02340"/>